<feature type="compositionally biased region" description="Basic and acidic residues" evidence="5">
    <location>
        <begin position="631"/>
        <end position="644"/>
    </location>
</feature>
<dbReference type="GO" id="GO:0022857">
    <property type="term" value="F:transmembrane transporter activity"/>
    <property type="evidence" value="ECO:0007669"/>
    <property type="project" value="InterPro"/>
</dbReference>
<feature type="region of interest" description="Disordered" evidence="5">
    <location>
        <begin position="625"/>
        <end position="653"/>
    </location>
</feature>
<feature type="transmembrane region" description="Helical" evidence="6">
    <location>
        <begin position="136"/>
        <end position="157"/>
    </location>
</feature>
<feature type="transmembrane region" description="Helical" evidence="6">
    <location>
        <begin position="44"/>
        <end position="63"/>
    </location>
</feature>
<dbReference type="Proteomes" id="UP000054097">
    <property type="component" value="Unassembled WGS sequence"/>
</dbReference>
<reference evidence="8 9" key="1">
    <citation type="submission" date="2014-04" db="EMBL/GenBank/DDBJ databases">
        <authorList>
            <consortium name="DOE Joint Genome Institute"/>
            <person name="Kuo A."/>
            <person name="Zuccaro A."/>
            <person name="Kohler A."/>
            <person name="Nagy L.G."/>
            <person name="Floudas D."/>
            <person name="Copeland A."/>
            <person name="Barry K.W."/>
            <person name="Cichocki N."/>
            <person name="Veneault-Fourrey C."/>
            <person name="LaButti K."/>
            <person name="Lindquist E.A."/>
            <person name="Lipzen A."/>
            <person name="Lundell T."/>
            <person name="Morin E."/>
            <person name="Murat C."/>
            <person name="Sun H."/>
            <person name="Tunlid A."/>
            <person name="Henrissat B."/>
            <person name="Grigoriev I.V."/>
            <person name="Hibbett D.S."/>
            <person name="Martin F."/>
            <person name="Nordberg H.P."/>
            <person name="Cantor M.N."/>
            <person name="Hua S.X."/>
        </authorList>
    </citation>
    <scope>NUCLEOTIDE SEQUENCE [LARGE SCALE GENOMIC DNA]</scope>
    <source>
        <strain evidence="8 9">MAFF 305830</strain>
    </source>
</reference>
<feature type="transmembrane region" description="Helical" evidence="6">
    <location>
        <begin position="508"/>
        <end position="529"/>
    </location>
</feature>
<dbReference type="EMBL" id="KN824278">
    <property type="protein sequence ID" value="KIM33589.1"/>
    <property type="molecule type" value="Genomic_DNA"/>
</dbReference>
<keyword evidence="3 6" id="KW-1133">Transmembrane helix</keyword>
<evidence type="ECO:0000313" key="8">
    <source>
        <dbReference type="EMBL" id="KIM33589.1"/>
    </source>
</evidence>
<evidence type="ECO:0000256" key="3">
    <source>
        <dbReference type="ARBA" id="ARBA00022989"/>
    </source>
</evidence>
<comment type="subcellular location">
    <subcellularLocation>
        <location evidence="1">Membrane</location>
        <topology evidence="1">Multi-pass membrane protein</topology>
    </subcellularLocation>
</comment>
<keyword evidence="2 6" id="KW-0812">Transmembrane</keyword>
<feature type="transmembrane region" description="Helical" evidence="6">
    <location>
        <begin position="382"/>
        <end position="410"/>
    </location>
</feature>
<keyword evidence="4 6" id="KW-0472">Membrane</keyword>
<evidence type="ECO:0000256" key="5">
    <source>
        <dbReference type="SAM" id="MobiDB-lite"/>
    </source>
</evidence>
<dbReference type="InterPro" id="IPR020846">
    <property type="entry name" value="MFS_dom"/>
</dbReference>
<organism evidence="8 9">
    <name type="scientific">Serendipita vermifera MAFF 305830</name>
    <dbReference type="NCBI Taxonomy" id="933852"/>
    <lineage>
        <taxon>Eukaryota</taxon>
        <taxon>Fungi</taxon>
        <taxon>Dikarya</taxon>
        <taxon>Basidiomycota</taxon>
        <taxon>Agaricomycotina</taxon>
        <taxon>Agaricomycetes</taxon>
        <taxon>Sebacinales</taxon>
        <taxon>Serendipitaceae</taxon>
        <taxon>Serendipita</taxon>
    </lineage>
</organism>
<feature type="transmembrane region" description="Helical" evidence="6">
    <location>
        <begin position="198"/>
        <end position="218"/>
    </location>
</feature>
<dbReference type="PROSITE" id="PS50850">
    <property type="entry name" value="MFS"/>
    <property type="match status" value="1"/>
</dbReference>
<dbReference type="Gene3D" id="1.20.1250.20">
    <property type="entry name" value="MFS general substrate transporter like domains"/>
    <property type="match status" value="2"/>
</dbReference>
<protein>
    <recommendedName>
        <fullName evidence="7">Major facilitator superfamily (MFS) profile domain-containing protein</fullName>
    </recommendedName>
</protein>
<feature type="domain" description="Major facilitator superfamily (MFS) profile" evidence="7">
    <location>
        <begin position="46"/>
        <end position="562"/>
    </location>
</feature>
<feature type="transmembrane region" description="Helical" evidence="6">
    <location>
        <begin position="83"/>
        <end position="102"/>
    </location>
</feature>
<feature type="transmembrane region" description="Helical" evidence="6">
    <location>
        <begin position="254"/>
        <end position="276"/>
    </location>
</feature>
<feature type="transmembrane region" description="Helical" evidence="6">
    <location>
        <begin position="169"/>
        <end position="192"/>
    </location>
</feature>
<dbReference type="PANTHER" id="PTHR23501:SF39">
    <property type="entry name" value="MULTIDRUG TRANSPORTER, PUTATIVE (AFU_ORTHOLOGUE AFUA_1G05010)-RELATED"/>
    <property type="match status" value="1"/>
</dbReference>
<dbReference type="HOGENOM" id="CLU_000960_26_0_1"/>
<dbReference type="InterPro" id="IPR011701">
    <property type="entry name" value="MFS"/>
</dbReference>
<dbReference type="PANTHER" id="PTHR23501">
    <property type="entry name" value="MAJOR FACILITATOR SUPERFAMILY"/>
    <property type="match status" value="1"/>
</dbReference>
<dbReference type="SUPFAM" id="SSF103473">
    <property type="entry name" value="MFS general substrate transporter"/>
    <property type="match status" value="1"/>
</dbReference>
<feature type="transmembrane region" description="Helical" evidence="6">
    <location>
        <begin position="475"/>
        <end position="496"/>
    </location>
</feature>
<evidence type="ECO:0000256" key="2">
    <source>
        <dbReference type="ARBA" id="ARBA00022692"/>
    </source>
</evidence>
<evidence type="ECO:0000256" key="4">
    <source>
        <dbReference type="ARBA" id="ARBA00023136"/>
    </source>
</evidence>
<evidence type="ECO:0000256" key="1">
    <source>
        <dbReference type="ARBA" id="ARBA00004141"/>
    </source>
</evidence>
<dbReference type="InterPro" id="IPR036259">
    <property type="entry name" value="MFS_trans_sf"/>
</dbReference>
<feature type="transmembrane region" description="Helical" evidence="6">
    <location>
        <begin position="449"/>
        <end position="469"/>
    </location>
</feature>
<sequence>MSEHRPAPTASAPIIDNNVETGVNNEGPPQEPKRSSWQIWKPRVLLISAVFLPVFLETLDYTVVATSQSNIASVFNRLDLQSYIGTAYVLGSTVFLPLFASLADVYGRYWAMQASVVFFLVGSAICTGAGSMPALLIGRGISGIGAAGLLTIVRIILSDSASLDDNNAQGALMVVVYTVGYSLGPVLGGLLLHANWRWVFAINLPVAVVSVLIMALILPKITKGPQPPQRLSRLPPHLQSVLESQTPSGPLGKLLRLDMIGALLFVILGVLILLGLNWGSTEAWDQPKVIACLAVGGFLLLVFIAWEYIVDHSTDHMIYSEKYNHTTDVESADATVTGTPQEKGGAPQREVGVRARFARLTPKFARITDPMIPMNMFRSYDVIATSWATAASGMVMLGIFYFVAIFYVIVQGRDPVGSGVQLLYFAPGIGLGVIISIRMIKRIRQPRSAIIIANVLLPVGIGLLSQAMYTGNQGQIIGFMVMTGAGVGMGFGPLSYQARFSQPEDRTAIVVATNLFFRTAGGVVGLAQLSAVMYSRVRTFIYDAVFSGRITPLQALQISQALSSVGGTEAGGILSLPDALRQVVTDAFRDGLRWAFISLLPWLGIAFVLCLFLPLVPDERLNQVPGLTPKEQQERQEAERKAAREAAQAQAQA</sequence>
<proteinExistence type="predicted"/>
<dbReference type="OrthoDB" id="6770063at2759"/>
<feature type="region of interest" description="Disordered" evidence="5">
    <location>
        <begin position="1"/>
        <end position="34"/>
    </location>
</feature>
<evidence type="ECO:0000313" key="9">
    <source>
        <dbReference type="Proteomes" id="UP000054097"/>
    </source>
</evidence>
<feature type="transmembrane region" description="Helical" evidence="6">
    <location>
        <begin position="288"/>
        <end position="310"/>
    </location>
</feature>
<keyword evidence="9" id="KW-1185">Reference proteome</keyword>
<gene>
    <name evidence="8" type="ORF">M408DRAFT_61749</name>
</gene>
<dbReference type="STRING" id="933852.A0A0C3BNC6"/>
<dbReference type="Pfam" id="PF07690">
    <property type="entry name" value="MFS_1"/>
    <property type="match status" value="1"/>
</dbReference>
<dbReference type="AlphaFoldDB" id="A0A0C3BNC6"/>
<name>A0A0C3BNC6_SERVB</name>
<feature type="transmembrane region" description="Helical" evidence="6">
    <location>
        <begin position="594"/>
        <end position="616"/>
    </location>
</feature>
<feature type="transmembrane region" description="Helical" evidence="6">
    <location>
        <begin position="109"/>
        <end position="130"/>
    </location>
</feature>
<accession>A0A0C3BNC6</accession>
<feature type="transmembrane region" description="Helical" evidence="6">
    <location>
        <begin position="416"/>
        <end position="437"/>
    </location>
</feature>
<evidence type="ECO:0000259" key="7">
    <source>
        <dbReference type="PROSITE" id="PS50850"/>
    </source>
</evidence>
<dbReference type="GO" id="GO:0005886">
    <property type="term" value="C:plasma membrane"/>
    <property type="evidence" value="ECO:0007669"/>
    <property type="project" value="TreeGrafter"/>
</dbReference>
<reference evidence="9" key="2">
    <citation type="submission" date="2015-01" db="EMBL/GenBank/DDBJ databases">
        <title>Evolutionary Origins and Diversification of the Mycorrhizal Mutualists.</title>
        <authorList>
            <consortium name="DOE Joint Genome Institute"/>
            <consortium name="Mycorrhizal Genomics Consortium"/>
            <person name="Kohler A."/>
            <person name="Kuo A."/>
            <person name="Nagy L.G."/>
            <person name="Floudas D."/>
            <person name="Copeland A."/>
            <person name="Barry K.W."/>
            <person name="Cichocki N."/>
            <person name="Veneault-Fourrey C."/>
            <person name="LaButti K."/>
            <person name="Lindquist E.A."/>
            <person name="Lipzen A."/>
            <person name="Lundell T."/>
            <person name="Morin E."/>
            <person name="Murat C."/>
            <person name="Riley R."/>
            <person name="Ohm R."/>
            <person name="Sun H."/>
            <person name="Tunlid A."/>
            <person name="Henrissat B."/>
            <person name="Grigoriev I.V."/>
            <person name="Hibbett D.S."/>
            <person name="Martin F."/>
        </authorList>
    </citation>
    <scope>NUCLEOTIDE SEQUENCE [LARGE SCALE GENOMIC DNA]</scope>
    <source>
        <strain evidence="9">MAFF 305830</strain>
    </source>
</reference>
<evidence type="ECO:0000256" key="6">
    <source>
        <dbReference type="SAM" id="Phobius"/>
    </source>
</evidence>